<dbReference type="Gene3D" id="1.10.287.470">
    <property type="entry name" value="Helix hairpin bin"/>
    <property type="match status" value="1"/>
</dbReference>
<dbReference type="PANTHER" id="PTHR30386">
    <property type="entry name" value="MEMBRANE FUSION SUBUNIT OF EMRAB-TOLC MULTIDRUG EFFLUX PUMP"/>
    <property type="match status" value="1"/>
</dbReference>
<dbReference type="InterPro" id="IPR050739">
    <property type="entry name" value="MFP"/>
</dbReference>
<dbReference type="InterPro" id="IPR058634">
    <property type="entry name" value="AaeA-lik-b-barrel"/>
</dbReference>
<dbReference type="InterPro" id="IPR058625">
    <property type="entry name" value="MdtA-like_BSH"/>
</dbReference>
<evidence type="ECO:0000259" key="2">
    <source>
        <dbReference type="Pfam" id="PF25917"/>
    </source>
</evidence>
<name>A0A1H1JHB3_9BURK</name>
<keyword evidence="1" id="KW-0812">Transmembrane</keyword>
<feature type="domain" description="Multidrug resistance protein MdtA-like barrel-sandwich hybrid" evidence="2">
    <location>
        <begin position="56"/>
        <end position="266"/>
    </location>
</feature>
<evidence type="ECO:0000259" key="3">
    <source>
        <dbReference type="Pfam" id="PF25963"/>
    </source>
</evidence>
<protein>
    <submittedName>
        <fullName evidence="4">Membrane fusion protein, multidrug efflux system</fullName>
    </submittedName>
</protein>
<dbReference type="PRINTS" id="PR01490">
    <property type="entry name" value="RTXTOXIND"/>
</dbReference>
<dbReference type="PANTHER" id="PTHR30386:SF24">
    <property type="entry name" value="MULTIDRUG RESISTANCE EFFLUX PUMP"/>
    <property type="match status" value="1"/>
</dbReference>
<reference evidence="5" key="1">
    <citation type="submission" date="2016-10" db="EMBL/GenBank/DDBJ databases">
        <authorList>
            <person name="Varghese N."/>
        </authorList>
    </citation>
    <scope>NUCLEOTIDE SEQUENCE [LARGE SCALE GENOMIC DNA]</scope>
    <source>
        <strain evidence="5">GAS106B</strain>
    </source>
</reference>
<dbReference type="GO" id="GO:0055085">
    <property type="term" value="P:transmembrane transport"/>
    <property type="evidence" value="ECO:0007669"/>
    <property type="project" value="InterPro"/>
</dbReference>
<evidence type="ECO:0000313" key="5">
    <source>
        <dbReference type="Proteomes" id="UP000183487"/>
    </source>
</evidence>
<dbReference type="OrthoDB" id="9811754at2"/>
<organism evidence="4 5">
    <name type="scientific">Paraburkholderia fungorum</name>
    <dbReference type="NCBI Taxonomy" id="134537"/>
    <lineage>
        <taxon>Bacteria</taxon>
        <taxon>Pseudomonadati</taxon>
        <taxon>Pseudomonadota</taxon>
        <taxon>Betaproteobacteria</taxon>
        <taxon>Burkholderiales</taxon>
        <taxon>Burkholderiaceae</taxon>
        <taxon>Paraburkholderia</taxon>
    </lineage>
</organism>
<keyword evidence="5" id="KW-1185">Reference proteome</keyword>
<evidence type="ECO:0000256" key="1">
    <source>
        <dbReference type="SAM" id="Phobius"/>
    </source>
</evidence>
<dbReference type="Gene3D" id="2.40.30.170">
    <property type="match status" value="1"/>
</dbReference>
<dbReference type="Proteomes" id="UP000183487">
    <property type="component" value="Unassembled WGS sequence"/>
</dbReference>
<feature type="transmembrane region" description="Helical" evidence="1">
    <location>
        <begin position="18"/>
        <end position="38"/>
    </location>
</feature>
<proteinExistence type="predicted"/>
<dbReference type="SUPFAM" id="SSF111369">
    <property type="entry name" value="HlyD-like secretion proteins"/>
    <property type="match status" value="2"/>
</dbReference>
<keyword evidence="1" id="KW-0472">Membrane</keyword>
<dbReference type="EMBL" id="FNKP01000003">
    <property type="protein sequence ID" value="SDR48837.1"/>
    <property type="molecule type" value="Genomic_DNA"/>
</dbReference>
<keyword evidence="1" id="KW-1133">Transmembrane helix</keyword>
<feature type="domain" description="p-hydroxybenzoic acid efflux pump subunit AaeA-like beta-barrel" evidence="3">
    <location>
        <begin position="271"/>
        <end position="363"/>
    </location>
</feature>
<dbReference type="Gene3D" id="2.40.50.100">
    <property type="match status" value="1"/>
</dbReference>
<evidence type="ECO:0000313" key="4">
    <source>
        <dbReference type="EMBL" id="SDR48837.1"/>
    </source>
</evidence>
<sequence>MSTTVAPEKRTIPGRKQLIAAGVVIVAVVAVVAGVRWWSVGRFIESTDDAYVRADIVAMSSHVPGYVSEVVVQDDQQVRAGDVLIRIDDRDYQAKVNRAEAAVNAALANIREQEAGVASLDAQVTQQGSLIAQAQADVTAAKADTVRRDADATRYRELYAQQASSGQRLELARAEEQKAAAVLAKASAAVQSQRDQQDVLRRRREQSLVGIEQAKAQVSEARAALALAQLDLQHTVIRATRDGVIGQRTVRQGQYVETGMPLLAVVPLNDVYVVANFKETQLGDMHVGQPVEIKVDTYSGHTLRGKVTSIAPGSGAEFALLPPDNATGNFTKVVQRIPVRIRFDASREDARLLRAGMSVVVNVDTRHADGGQPS</sequence>
<dbReference type="Pfam" id="PF25917">
    <property type="entry name" value="BSH_RND"/>
    <property type="match status" value="1"/>
</dbReference>
<dbReference type="AlphaFoldDB" id="A0A1H1JHB3"/>
<gene>
    <name evidence="4" type="ORF">SAMN05443245_6286</name>
</gene>
<dbReference type="RefSeq" id="WP_074771507.1">
    <property type="nucleotide sequence ID" value="NZ_FNKP01000003.1"/>
</dbReference>
<dbReference type="Pfam" id="PF25963">
    <property type="entry name" value="Beta-barrel_AAEA"/>
    <property type="match status" value="1"/>
</dbReference>
<accession>A0A1H1JHB3</accession>